<evidence type="ECO:0000313" key="3">
    <source>
        <dbReference type="EMBL" id="MCP2262429.1"/>
    </source>
</evidence>
<gene>
    <name evidence="3" type="ORF">LX15_006166</name>
</gene>
<dbReference type="InterPro" id="IPR045063">
    <property type="entry name" value="Dynamin_N"/>
</dbReference>
<proteinExistence type="predicted"/>
<evidence type="ECO:0000256" key="1">
    <source>
        <dbReference type="SAM" id="Coils"/>
    </source>
</evidence>
<dbReference type="SUPFAM" id="SSF52540">
    <property type="entry name" value="P-loop containing nucleoside triphosphate hydrolases"/>
    <property type="match status" value="1"/>
</dbReference>
<dbReference type="Proteomes" id="UP001205311">
    <property type="component" value="Unassembled WGS sequence"/>
</dbReference>
<dbReference type="EMBL" id="JAMTCP010000069">
    <property type="protein sequence ID" value="MCP2262429.1"/>
    <property type="molecule type" value="Genomic_DNA"/>
</dbReference>
<sequence length="596" mass="64086">MTASSWLKVLDETIGICDAHGRPDLASALRRRRVRLLDPHLRVVVVGEAKQGKSQLVNALVNAPVCPVGDDVPPTAPTVVQHAASPAAFLVARPSEPGAPTTRTPVPVDRVARESAARAGLLRVEVGVPRGLLAGGLSFVDTPPVGEGGGARGDETLAALADADAVVVVSDATAELSPAALDLVRRVAASCPAVLCVLTKIDLVPGWRDVLERNRSLLASAGLAAPQFPVSATLRLRAADTGDRALNAESGFPALLCHLQREVLARRDQLARHVVATSVAAVLEPLVVRARADLERPRRAAPAATRLEEAQRQLDELRRRSTRCHQILADEMADLASDMDYDLRERTRTVLREVDRILDDADPLVVWETVEDWLGRNLSEVAEASATWLAERCRWIAEKAAAVLPVPGAEAGAGTVSALGVAPDELSSVDMPRIERFTVAQKTFIGLKSSYGGVLMFGLVTSLAGLPLINPVSLGAGAVFAGKSVRDESRSRLQRRQALAKAAVQRHVDDFFLRFGKDCRDAARHVHRALRDHFTAVAEEVQERVVESARLAREAATAEALDRERRTRELERLLTLRRRASALAVAGHGKPLEITA</sequence>
<dbReference type="InterPro" id="IPR027417">
    <property type="entry name" value="P-loop_NTPase"/>
</dbReference>
<evidence type="ECO:0000259" key="2">
    <source>
        <dbReference type="Pfam" id="PF00350"/>
    </source>
</evidence>
<dbReference type="InterPro" id="IPR051943">
    <property type="entry name" value="TRAFAC_Dynamin-like_GTPase"/>
</dbReference>
<dbReference type="Gene3D" id="3.40.50.300">
    <property type="entry name" value="P-loop containing nucleotide triphosphate hydrolases"/>
    <property type="match status" value="1"/>
</dbReference>
<name>A0ABT1I3U8_STRSD</name>
<keyword evidence="1" id="KW-0175">Coiled coil</keyword>
<comment type="caution">
    <text evidence="3">The sequence shown here is derived from an EMBL/GenBank/DDBJ whole genome shotgun (WGS) entry which is preliminary data.</text>
</comment>
<feature type="coiled-coil region" evidence="1">
    <location>
        <begin position="300"/>
        <end position="327"/>
    </location>
</feature>
<protein>
    <submittedName>
        <fullName evidence="3">Dynamin family protein</fullName>
    </submittedName>
</protein>
<dbReference type="Pfam" id="PF00350">
    <property type="entry name" value="Dynamin_N"/>
    <property type="match status" value="1"/>
</dbReference>
<dbReference type="RefSeq" id="WP_253674591.1">
    <property type="nucleotide sequence ID" value="NZ_JAMTCP010000069.1"/>
</dbReference>
<accession>A0ABT1I3U8</accession>
<reference evidence="3 4" key="1">
    <citation type="submission" date="2022-06" db="EMBL/GenBank/DDBJ databases">
        <title>Genomic Encyclopedia of Archaeal and Bacterial Type Strains, Phase II (KMG-II): from individual species to whole genera.</title>
        <authorList>
            <person name="Goeker M."/>
        </authorList>
    </citation>
    <scope>NUCLEOTIDE SEQUENCE [LARGE SCALE GENOMIC DNA]</scope>
    <source>
        <strain evidence="3 4">DSM 40477</strain>
    </source>
</reference>
<keyword evidence="4" id="KW-1185">Reference proteome</keyword>
<dbReference type="PANTHER" id="PTHR43681:SF1">
    <property type="entry name" value="SARCALUMENIN"/>
    <property type="match status" value="1"/>
</dbReference>
<feature type="domain" description="Dynamin N-terminal" evidence="2">
    <location>
        <begin position="43"/>
        <end position="201"/>
    </location>
</feature>
<organism evidence="3 4">
    <name type="scientific">Streptoalloteichus tenebrarius (strain ATCC 17920 / DSM 40477 / JCM 4838 / CBS 697.72 / NBRC 16177 / NCIMB 11028 / NRRL B-12390 / A12253. 1 / ISP 5477)</name>
    <name type="common">Streptomyces tenebrarius</name>
    <dbReference type="NCBI Taxonomy" id="1933"/>
    <lineage>
        <taxon>Bacteria</taxon>
        <taxon>Bacillati</taxon>
        <taxon>Actinomycetota</taxon>
        <taxon>Actinomycetes</taxon>
        <taxon>Pseudonocardiales</taxon>
        <taxon>Pseudonocardiaceae</taxon>
        <taxon>Streptoalloteichus</taxon>
    </lineage>
</organism>
<dbReference type="PANTHER" id="PTHR43681">
    <property type="entry name" value="TRANSMEMBRANE GTPASE FZO"/>
    <property type="match status" value="1"/>
</dbReference>
<evidence type="ECO:0000313" key="4">
    <source>
        <dbReference type="Proteomes" id="UP001205311"/>
    </source>
</evidence>